<gene>
    <name evidence="1" type="ORF">GCM10025868_31180</name>
</gene>
<accession>A0ABQ6JI53</accession>
<evidence type="ECO:0000313" key="1">
    <source>
        <dbReference type="EMBL" id="GMA87868.1"/>
    </source>
</evidence>
<reference evidence="2" key="1">
    <citation type="journal article" date="2019" name="Int. J. Syst. Evol. Microbiol.">
        <title>The Global Catalogue of Microorganisms (GCM) 10K type strain sequencing project: providing services to taxonomists for standard genome sequencing and annotation.</title>
        <authorList>
            <consortium name="The Broad Institute Genomics Platform"/>
            <consortium name="The Broad Institute Genome Sequencing Center for Infectious Disease"/>
            <person name="Wu L."/>
            <person name="Ma J."/>
        </authorList>
    </citation>
    <scope>NUCLEOTIDE SEQUENCE [LARGE SCALE GENOMIC DNA]</scope>
    <source>
        <strain evidence="2">NBRC 108730</strain>
    </source>
</reference>
<dbReference type="EMBL" id="BSUZ01000001">
    <property type="protein sequence ID" value="GMA87868.1"/>
    <property type="molecule type" value="Genomic_DNA"/>
</dbReference>
<comment type="caution">
    <text evidence="1">The sequence shown here is derived from an EMBL/GenBank/DDBJ whole genome shotgun (WGS) entry which is preliminary data.</text>
</comment>
<name>A0ABQ6JI53_9ACTN</name>
<sequence length="49" mass="5329">MTLAVALVVVFAFGRLSVADTALLVVLWCAVRAGTLVLSRRRRHPQPTP</sequence>
<evidence type="ECO:0000313" key="2">
    <source>
        <dbReference type="Proteomes" id="UP001157017"/>
    </source>
</evidence>
<protein>
    <submittedName>
        <fullName evidence="1">Uncharacterized protein</fullName>
    </submittedName>
</protein>
<proteinExistence type="predicted"/>
<dbReference type="Proteomes" id="UP001157017">
    <property type="component" value="Unassembled WGS sequence"/>
</dbReference>
<organism evidence="1 2">
    <name type="scientific">Angustibacter aerolatus</name>
    <dbReference type="NCBI Taxonomy" id="1162965"/>
    <lineage>
        <taxon>Bacteria</taxon>
        <taxon>Bacillati</taxon>
        <taxon>Actinomycetota</taxon>
        <taxon>Actinomycetes</taxon>
        <taxon>Kineosporiales</taxon>
        <taxon>Kineosporiaceae</taxon>
    </lineage>
</organism>
<keyword evidence="2" id="KW-1185">Reference proteome</keyword>